<accession>A0A6P5QTD1</accession>
<dbReference type="GO" id="GO:0035709">
    <property type="term" value="P:memory T cell activation"/>
    <property type="evidence" value="ECO:0007669"/>
    <property type="project" value="Ensembl"/>
</dbReference>
<dbReference type="Proteomes" id="UP000515126">
    <property type="component" value="Chromosome 1"/>
</dbReference>
<dbReference type="InterPro" id="IPR006052">
    <property type="entry name" value="TNF_dom"/>
</dbReference>
<dbReference type="GeneID" id="110304775"/>
<dbReference type="InterPro" id="IPR042338">
    <property type="entry name" value="TNFSF4"/>
</dbReference>
<dbReference type="GO" id="GO:0002726">
    <property type="term" value="P:positive regulation of T cell cytokine production"/>
    <property type="evidence" value="ECO:0007669"/>
    <property type="project" value="Ensembl"/>
</dbReference>
<dbReference type="GO" id="GO:0045626">
    <property type="term" value="P:negative regulation of T-helper 1 cell differentiation"/>
    <property type="evidence" value="ECO:0007669"/>
    <property type="project" value="Ensembl"/>
</dbReference>
<sequence length="198" mass="22336">MEGEGVQPLDENLENGSRPRFKWKKTLRLVVSGIKGAGMLLCFIYVCLQLSSSPAKDPPIQRLRGAVTRCENGQLFIRSYENEYQTMEVQNNSVVIKCDGLYIIYLKVSFFQEVKIDLHFREDHNPISIPMLNDGRRVVFTVVASLAFKDKVYLTVNAPDTLCEHLQINDGELIVVQLTPGYCAPEGSFHSTVNQVPL</sequence>
<dbReference type="SUPFAM" id="SSF49842">
    <property type="entry name" value="TNF-like"/>
    <property type="match status" value="1"/>
</dbReference>
<dbReference type="GO" id="GO:0002215">
    <property type="term" value="P:defense response to nematode"/>
    <property type="evidence" value="ECO:0007669"/>
    <property type="project" value="Ensembl"/>
</dbReference>
<dbReference type="GO" id="GO:0045590">
    <property type="term" value="P:negative regulation of regulatory T cell differentiation"/>
    <property type="evidence" value="ECO:0007669"/>
    <property type="project" value="Ensembl"/>
</dbReference>
<dbReference type="GO" id="GO:1900281">
    <property type="term" value="P:positive regulation of CD4-positive, alpha-beta T cell costimulation"/>
    <property type="evidence" value="ECO:0007669"/>
    <property type="project" value="Ensembl"/>
</dbReference>
<dbReference type="GO" id="GO:0005125">
    <property type="term" value="F:cytokine activity"/>
    <property type="evidence" value="ECO:0007669"/>
    <property type="project" value="InterPro"/>
</dbReference>
<gene>
    <name evidence="4" type="primary">Tnfsf4</name>
</gene>
<dbReference type="GO" id="GO:0032722">
    <property type="term" value="P:positive regulation of chemokine production"/>
    <property type="evidence" value="ECO:0007669"/>
    <property type="project" value="Ensembl"/>
</dbReference>
<organism evidence="3 4">
    <name type="scientific">Mus caroli</name>
    <name type="common">Ryukyu mouse</name>
    <name type="synonym">Ricefield mouse</name>
    <dbReference type="NCBI Taxonomy" id="10089"/>
    <lineage>
        <taxon>Eukaryota</taxon>
        <taxon>Metazoa</taxon>
        <taxon>Chordata</taxon>
        <taxon>Craniata</taxon>
        <taxon>Vertebrata</taxon>
        <taxon>Euteleostomi</taxon>
        <taxon>Mammalia</taxon>
        <taxon>Eutheria</taxon>
        <taxon>Euarchontoglires</taxon>
        <taxon>Glires</taxon>
        <taxon>Rodentia</taxon>
        <taxon>Myomorpha</taxon>
        <taxon>Muroidea</taxon>
        <taxon>Muridae</taxon>
        <taxon>Murinae</taxon>
        <taxon>Mus</taxon>
        <taxon>Mus</taxon>
    </lineage>
</organism>
<dbReference type="GO" id="GO:0032689">
    <property type="term" value="P:negative regulation of type II interferon production"/>
    <property type="evidence" value="ECO:0007669"/>
    <property type="project" value="Ensembl"/>
</dbReference>
<dbReference type="GO" id="GO:0032733">
    <property type="term" value="P:positive regulation of interleukin-10 production"/>
    <property type="evidence" value="ECO:0007669"/>
    <property type="project" value="Ensembl"/>
</dbReference>
<dbReference type="Gene3D" id="2.60.120.40">
    <property type="match status" value="1"/>
</dbReference>
<dbReference type="GO" id="GO:0032753">
    <property type="term" value="P:positive regulation of interleukin-4 production"/>
    <property type="evidence" value="ECO:0007669"/>
    <property type="project" value="Ensembl"/>
</dbReference>
<protein>
    <submittedName>
        <fullName evidence="4">Tumor necrosis factor ligand superfamily member 4</fullName>
    </submittedName>
</protein>
<dbReference type="GO" id="GO:2000568">
    <property type="term" value="P:positive regulation of memory T cell activation"/>
    <property type="evidence" value="ECO:0007669"/>
    <property type="project" value="Ensembl"/>
</dbReference>
<dbReference type="GO" id="GO:0032735">
    <property type="term" value="P:positive regulation of interleukin-12 production"/>
    <property type="evidence" value="ECO:0007669"/>
    <property type="project" value="Ensembl"/>
</dbReference>
<dbReference type="GO" id="GO:2000570">
    <property type="term" value="P:positive regulation of T-helper 2 cell activation"/>
    <property type="evidence" value="ECO:0007669"/>
    <property type="project" value="Ensembl"/>
</dbReference>
<dbReference type="GO" id="GO:0043382">
    <property type="term" value="P:positive regulation of memory T cell differentiation"/>
    <property type="evidence" value="ECO:0007669"/>
    <property type="project" value="Ensembl"/>
</dbReference>
<dbReference type="GO" id="GO:0030890">
    <property type="term" value="P:positive regulation of B cell proliferation"/>
    <property type="evidence" value="ECO:0007669"/>
    <property type="project" value="Ensembl"/>
</dbReference>
<dbReference type="GO" id="GO:0006955">
    <property type="term" value="P:immune response"/>
    <property type="evidence" value="ECO:0007669"/>
    <property type="project" value="InterPro"/>
</dbReference>
<dbReference type="GO" id="GO:0005164">
    <property type="term" value="F:tumor necrosis factor receptor binding"/>
    <property type="evidence" value="ECO:0007669"/>
    <property type="project" value="Ensembl"/>
</dbReference>
<dbReference type="GO" id="GO:0032755">
    <property type="term" value="P:positive regulation of interleukin-6 production"/>
    <property type="evidence" value="ECO:0007669"/>
    <property type="project" value="Ensembl"/>
</dbReference>
<dbReference type="GO" id="GO:0035783">
    <property type="term" value="P:CD4-positive, alpha-beta T cell costimulation"/>
    <property type="evidence" value="ECO:0007669"/>
    <property type="project" value="Ensembl"/>
</dbReference>
<dbReference type="SMART" id="SM00207">
    <property type="entry name" value="TNF"/>
    <property type="match status" value="1"/>
</dbReference>
<dbReference type="PROSITE" id="PS00251">
    <property type="entry name" value="THD_1"/>
    <property type="match status" value="1"/>
</dbReference>
<dbReference type="GO" id="GO:0032729">
    <property type="term" value="P:positive regulation of type II interferon production"/>
    <property type="evidence" value="ECO:0007669"/>
    <property type="project" value="Ensembl"/>
</dbReference>
<evidence type="ECO:0000313" key="3">
    <source>
        <dbReference type="Proteomes" id="UP000515126"/>
    </source>
</evidence>
<dbReference type="PROSITE" id="PS50049">
    <property type="entry name" value="THD_2"/>
    <property type="match status" value="1"/>
</dbReference>
<dbReference type="GO" id="GO:0050727">
    <property type="term" value="P:regulation of inflammatory response"/>
    <property type="evidence" value="ECO:0007669"/>
    <property type="project" value="Ensembl"/>
</dbReference>
<dbReference type="RefSeq" id="XP_021032026.1">
    <property type="nucleotide sequence ID" value="XM_021176367.1"/>
</dbReference>
<dbReference type="GO" id="GO:0046641">
    <property type="term" value="P:positive regulation of alpha-beta T cell proliferation"/>
    <property type="evidence" value="ECO:0007669"/>
    <property type="project" value="Ensembl"/>
</dbReference>
<dbReference type="GO" id="GO:0035712">
    <property type="term" value="P:T-helper 2 cell activation"/>
    <property type="evidence" value="ECO:0007669"/>
    <property type="project" value="Ensembl"/>
</dbReference>
<dbReference type="GO" id="GO:0009615">
    <property type="term" value="P:response to virus"/>
    <property type="evidence" value="ECO:0007669"/>
    <property type="project" value="Ensembl"/>
</dbReference>
<reference evidence="4" key="1">
    <citation type="submission" date="2025-08" db="UniProtKB">
        <authorList>
            <consortium name="RefSeq"/>
        </authorList>
    </citation>
    <scope>IDENTIFICATION</scope>
</reference>
<dbReference type="GO" id="GO:0032736">
    <property type="term" value="P:positive regulation of interleukin-13 production"/>
    <property type="evidence" value="ECO:0007669"/>
    <property type="project" value="Ensembl"/>
</dbReference>
<feature type="domain" description="THD" evidence="2">
    <location>
        <begin position="46"/>
        <end position="176"/>
    </location>
</feature>
<comment type="similarity">
    <text evidence="1">Belongs to the tumor necrosis factor family.</text>
</comment>
<dbReference type="GO" id="GO:2000572">
    <property type="term" value="P:positive regulation of interleukin-4-dependent isotype switching to IgE isotypes"/>
    <property type="evidence" value="ECO:0007669"/>
    <property type="project" value="Ensembl"/>
</dbReference>
<dbReference type="GO" id="GO:0016020">
    <property type="term" value="C:membrane"/>
    <property type="evidence" value="ECO:0007669"/>
    <property type="project" value="InterPro"/>
</dbReference>
<dbReference type="CDD" id="cd00184">
    <property type="entry name" value="TNF"/>
    <property type="match status" value="1"/>
</dbReference>
<dbReference type="GO" id="GO:0002526">
    <property type="term" value="P:acute inflammatory response"/>
    <property type="evidence" value="ECO:0007669"/>
    <property type="project" value="Ensembl"/>
</dbReference>
<dbReference type="KEGG" id="mcal:110304775"/>
<dbReference type="AlphaFoldDB" id="A0A6P5QTD1"/>
<dbReference type="GO" id="GO:0000122">
    <property type="term" value="P:negative regulation of transcription by RNA polymerase II"/>
    <property type="evidence" value="ECO:0007669"/>
    <property type="project" value="Ensembl"/>
</dbReference>
<proteinExistence type="inferred from homology"/>
<name>A0A6P5QTD1_MUSCR</name>
<dbReference type="CTD" id="7292"/>
<dbReference type="PANTHER" id="PTHR17534">
    <property type="entry name" value="OX40 LIGAND"/>
    <property type="match status" value="1"/>
</dbReference>
<dbReference type="InterPro" id="IPR021184">
    <property type="entry name" value="TNF_CS"/>
</dbReference>
<dbReference type="GO" id="GO:0005615">
    <property type="term" value="C:extracellular space"/>
    <property type="evidence" value="ECO:0007669"/>
    <property type="project" value="TreeGrafter"/>
</dbReference>
<dbReference type="InterPro" id="IPR008983">
    <property type="entry name" value="Tumour_necrosis_fac-like_dom"/>
</dbReference>
<evidence type="ECO:0000313" key="4">
    <source>
        <dbReference type="RefSeq" id="XP_021032026.1"/>
    </source>
</evidence>
<dbReference type="GO" id="GO:0045630">
    <property type="term" value="P:positive regulation of T-helper 2 cell differentiation"/>
    <property type="evidence" value="ECO:0007669"/>
    <property type="project" value="Ensembl"/>
</dbReference>
<dbReference type="PANTHER" id="PTHR17534:SF4">
    <property type="entry name" value="TUMOR NECROSIS FACTOR LIGAND SUPERFAMILY MEMBER 4"/>
    <property type="match status" value="1"/>
</dbReference>
<dbReference type="GO" id="GO:0035714">
    <property type="term" value="P:cellular response to nitrogen dioxide"/>
    <property type="evidence" value="ECO:0007669"/>
    <property type="project" value="Ensembl"/>
</dbReference>
<evidence type="ECO:0000259" key="2">
    <source>
        <dbReference type="PROSITE" id="PS50049"/>
    </source>
</evidence>
<keyword evidence="3" id="KW-1185">Reference proteome</keyword>
<evidence type="ECO:0000256" key="1">
    <source>
        <dbReference type="ARBA" id="ARBA00008670"/>
    </source>
</evidence>
<dbReference type="GO" id="GO:0008203">
    <property type="term" value="P:cholesterol metabolic process"/>
    <property type="evidence" value="ECO:0007669"/>
    <property type="project" value="Ensembl"/>
</dbReference>